<dbReference type="GO" id="GO:0000287">
    <property type="term" value="F:magnesium ion binding"/>
    <property type="evidence" value="ECO:0007669"/>
    <property type="project" value="InterPro"/>
</dbReference>
<dbReference type="GO" id="GO:0019878">
    <property type="term" value="P:lysine biosynthetic process via aminoadipic acid"/>
    <property type="evidence" value="ECO:0007669"/>
    <property type="project" value="TreeGrafter"/>
</dbReference>
<dbReference type="AlphaFoldDB" id="A0A7J7N376"/>
<name>A0A7J7N376_9MAGN</name>
<evidence type="ECO:0000259" key="3">
    <source>
        <dbReference type="Pfam" id="PF01648"/>
    </source>
</evidence>
<dbReference type="Pfam" id="PF22624">
    <property type="entry name" value="AASDHPPT_N"/>
    <property type="match status" value="1"/>
</dbReference>
<dbReference type="EMBL" id="JACGCM010001129">
    <property type="protein sequence ID" value="KAF6161368.1"/>
    <property type="molecule type" value="Genomic_DNA"/>
</dbReference>
<evidence type="ECO:0000256" key="2">
    <source>
        <dbReference type="ARBA" id="ARBA00022679"/>
    </source>
</evidence>
<dbReference type="GO" id="GO:0005829">
    <property type="term" value="C:cytosol"/>
    <property type="evidence" value="ECO:0007669"/>
    <property type="project" value="TreeGrafter"/>
</dbReference>
<reference evidence="5 6" key="1">
    <citation type="journal article" date="2020" name="IScience">
        <title>Genome Sequencing of the Endangered Kingdonia uniflora (Circaeasteraceae, Ranunculales) Reveals Potential Mechanisms of Evolutionary Specialization.</title>
        <authorList>
            <person name="Sun Y."/>
            <person name="Deng T."/>
            <person name="Zhang A."/>
            <person name="Moore M.J."/>
            <person name="Landis J.B."/>
            <person name="Lin N."/>
            <person name="Zhang H."/>
            <person name="Zhang X."/>
            <person name="Huang J."/>
            <person name="Zhang X."/>
            <person name="Sun H."/>
            <person name="Wang H."/>
        </authorList>
    </citation>
    <scope>NUCLEOTIDE SEQUENCE [LARGE SCALE GENOMIC DNA]</scope>
    <source>
        <strain evidence="5">TB1705</strain>
        <tissue evidence="5">Leaf</tissue>
    </source>
</reference>
<dbReference type="Pfam" id="PF01648">
    <property type="entry name" value="ACPS"/>
    <property type="match status" value="1"/>
</dbReference>
<evidence type="ECO:0000259" key="4">
    <source>
        <dbReference type="Pfam" id="PF22624"/>
    </source>
</evidence>
<dbReference type="InterPro" id="IPR037143">
    <property type="entry name" value="4-PPantetheinyl_Trfase_dom_sf"/>
</dbReference>
<evidence type="ECO:0000256" key="1">
    <source>
        <dbReference type="ARBA" id="ARBA00013172"/>
    </source>
</evidence>
<dbReference type="GO" id="GO:0008897">
    <property type="term" value="F:holo-[acyl-carrier-protein] synthase activity"/>
    <property type="evidence" value="ECO:0007669"/>
    <property type="project" value="UniProtKB-EC"/>
</dbReference>
<dbReference type="OrthoDB" id="26719at2759"/>
<keyword evidence="6" id="KW-1185">Reference proteome</keyword>
<organism evidence="5 6">
    <name type="scientific">Kingdonia uniflora</name>
    <dbReference type="NCBI Taxonomy" id="39325"/>
    <lineage>
        <taxon>Eukaryota</taxon>
        <taxon>Viridiplantae</taxon>
        <taxon>Streptophyta</taxon>
        <taxon>Embryophyta</taxon>
        <taxon>Tracheophyta</taxon>
        <taxon>Spermatophyta</taxon>
        <taxon>Magnoliopsida</taxon>
        <taxon>Ranunculales</taxon>
        <taxon>Circaeasteraceae</taxon>
        <taxon>Kingdonia</taxon>
    </lineage>
</organism>
<proteinExistence type="predicted"/>
<feature type="domain" description="4'-phosphopantetheinyl transferase" evidence="3">
    <location>
        <begin position="138"/>
        <end position="241"/>
    </location>
</feature>
<dbReference type="SUPFAM" id="SSF56214">
    <property type="entry name" value="4'-phosphopantetheinyl transferase"/>
    <property type="match status" value="2"/>
</dbReference>
<comment type="caution">
    <text evidence="5">The sequence shown here is derived from an EMBL/GenBank/DDBJ whole genome shotgun (WGS) entry which is preliminary data.</text>
</comment>
<feature type="domain" description="4'-phosphopantetheinyl transferase N-terminal" evidence="4">
    <location>
        <begin position="47"/>
        <end position="130"/>
    </location>
</feature>
<evidence type="ECO:0000313" key="5">
    <source>
        <dbReference type="EMBL" id="KAF6161368.1"/>
    </source>
</evidence>
<dbReference type="Proteomes" id="UP000541444">
    <property type="component" value="Unassembled WGS sequence"/>
</dbReference>
<accession>A0A7J7N376</accession>
<dbReference type="PANTHER" id="PTHR12215:SF15">
    <property type="entry name" value="4'-PHOSPHOPANTETHEINYL TRANSFERASE SUPERFAMILY-RELATED"/>
    <property type="match status" value="1"/>
</dbReference>
<dbReference type="InterPro" id="IPR008278">
    <property type="entry name" value="4-PPantetheinyl_Trfase_dom"/>
</dbReference>
<protein>
    <recommendedName>
        <fullName evidence="1">holo-[acyl-carrier-protein] synthase</fullName>
        <ecNumber evidence="1">2.7.8.7</ecNumber>
    </recommendedName>
</protein>
<gene>
    <name evidence="5" type="ORF">GIB67_009247</name>
</gene>
<keyword evidence="2" id="KW-0808">Transferase</keyword>
<dbReference type="InterPro" id="IPR055066">
    <property type="entry name" value="AASDHPPT_N"/>
</dbReference>
<dbReference type="EC" id="2.7.8.7" evidence="1"/>
<dbReference type="FunFam" id="3.90.470.20:FF:000010">
    <property type="entry name" value="L-aminoadipate-semialdehyde dehydrogenase-phosphopantetheinyl transferase"/>
    <property type="match status" value="1"/>
</dbReference>
<dbReference type="Gene3D" id="3.90.470.20">
    <property type="entry name" value="4'-phosphopantetheinyl transferase domain"/>
    <property type="match status" value="2"/>
</dbReference>
<sequence length="309" mass="35353">MQMHCFGRKLCCSSYPLVPVSLPSRRETHFWYIVPDEIKDESLLNRYLGLLSSGEKESVFRMNGDKLRKRALLARALVRTTLARYTQVSPRSLKFKKNLFGKPEVEWQPDEKWDPPSLHFNISHTSSLIACGVAADMPIGIDVEEKHRKTRNNISALARRYFSTHEVEYLDNIPDSEMQQQEFIKLWTLKEAYVKALGRGFSASPFNTFTIRFKDICQSSLQVSKNFSSEAYEIVVEALNDSEHLATNCQFAIFELGNLHFAAICTQKDNITQGEEENMLKLKAWKTIPFVEDECVSETDTIIPISGLA</sequence>
<dbReference type="PANTHER" id="PTHR12215">
    <property type="entry name" value="PHOSPHOPANTETHEINE TRANSFERASE"/>
    <property type="match status" value="1"/>
</dbReference>
<dbReference type="InterPro" id="IPR050559">
    <property type="entry name" value="P-Pant_transferase_sf"/>
</dbReference>
<evidence type="ECO:0000313" key="6">
    <source>
        <dbReference type="Proteomes" id="UP000541444"/>
    </source>
</evidence>